<dbReference type="GeneID" id="25977512"/>
<feature type="compositionally biased region" description="Polar residues" evidence="1">
    <location>
        <begin position="29"/>
        <end position="44"/>
    </location>
</feature>
<protein>
    <submittedName>
        <fullName evidence="2">Uncharacterized protein</fullName>
    </submittedName>
</protein>
<feature type="region of interest" description="Disordered" evidence="1">
    <location>
        <begin position="1"/>
        <end position="58"/>
    </location>
</feature>
<feature type="compositionally biased region" description="Low complexity" evidence="1">
    <location>
        <begin position="10"/>
        <end position="22"/>
    </location>
</feature>
<evidence type="ECO:0000313" key="3">
    <source>
        <dbReference type="Proteomes" id="UP000007796"/>
    </source>
</evidence>
<dbReference type="RefSeq" id="XP_014167945.1">
    <property type="nucleotide sequence ID" value="XM_014312470.1"/>
</dbReference>
<sequence length="111" mass="12182">MRDRRSQGLTTAAKTANSTNSTGRRAPASISSPPKTPLQIQAQMRQRDGHGREVSERRQVGDAASMVNMPSELSHDRSDKTITNGSRGIVLPTLLLLSIPLSWDYLERIIA</sequence>
<feature type="compositionally biased region" description="Basic and acidic residues" evidence="1">
    <location>
        <begin position="45"/>
        <end position="58"/>
    </location>
</feature>
<dbReference type="EMBL" id="GL630006">
    <property type="protein sequence ID" value="EFW98462.1"/>
    <property type="molecule type" value="Genomic_DNA"/>
</dbReference>
<organism evidence="3">
    <name type="scientific">Grosmannia clavigera (strain kw1407 / UAMH 11150)</name>
    <name type="common">Blue stain fungus</name>
    <name type="synonym">Graphiocladiella clavigera</name>
    <dbReference type="NCBI Taxonomy" id="655863"/>
    <lineage>
        <taxon>Eukaryota</taxon>
        <taxon>Fungi</taxon>
        <taxon>Dikarya</taxon>
        <taxon>Ascomycota</taxon>
        <taxon>Pezizomycotina</taxon>
        <taxon>Sordariomycetes</taxon>
        <taxon>Sordariomycetidae</taxon>
        <taxon>Ophiostomatales</taxon>
        <taxon>Ophiostomataceae</taxon>
        <taxon>Leptographium</taxon>
    </lineage>
</organism>
<dbReference type="HOGENOM" id="CLU_2158697_0_0_1"/>
<evidence type="ECO:0000313" key="2">
    <source>
        <dbReference type="EMBL" id="EFW98462.1"/>
    </source>
</evidence>
<dbReference type="AlphaFoldDB" id="F0XTU6"/>
<keyword evidence="3" id="KW-1185">Reference proteome</keyword>
<evidence type="ECO:0000256" key="1">
    <source>
        <dbReference type="SAM" id="MobiDB-lite"/>
    </source>
</evidence>
<proteinExistence type="predicted"/>
<accession>F0XTU6</accession>
<dbReference type="Proteomes" id="UP000007796">
    <property type="component" value="Unassembled WGS sequence"/>
</dbReference>
<dbReference type="InParanoid" id="F0XTU6"/>
<reference evidence="2 3" key="1">
    <citation type="journal article" date="2011" name="Proc. Natl. Acad. Sci. U.S.A.">
        <title>Genome and transcriptome analyses of the mountain pine beetle-fungal symbiont Grosmannia clavigera, a lodgepole pine pathogen.</title>
        <authorList>
            <person name="DiGuistini S."/>
            <person name="Wang Y."/>
            <person name="Liao N.Y."/>
            <person name="Taylor G."/>
            <person name="Tanguay P."/>
            <person name="Feau N."/>
            <person name="Henrissat B."/>
            <person name="Chan S.K."/>
            <person name="Hesse-Orce U."/>
            <person name="Alamouti S.M."/>
            <person name="Tsui C.K.M."/>
            <person name="Docking R.T."/>
            <person name="Levasseur A."/>
            <person name="Haridas S."/>
            <person name="Robertson G."/>
            <person name="Birol I."/>
            <person name="Holt R.A."/>
            <person name="Marra M.A."/>
            <person name="Hamelin R.C."/>
            <person name="Hirst M."/>
            <person name="Jones S.J.M."/>
            <person name="Bohlmann J."/>
            <person name="Breuil C."/>
        </authorList>
    </citation>
    <scope>NUCLEOTIDE SEQUENCE [LARGE SCALE GENOMIC DNA]</scope>
    <source>
        <strain evidence="3">kw1407 / UAMH 11150</strain>
    </source>
</reference>
<dbReference type="OrthoDB" id="4188258at2759"/>
<gene>
    <name evidence="2" type="ORF">CMQ_4314</name>
</gene>
<name>F0XTU6_GROCL</name>